<organism evidence="1">
    <name type="scientific">Veillonella atypica</name>
    <dbReference type="NCBI Taxonomy" id="39777"/>
    <lineage>
        <taxon>Bacteria</taxon>
        <taxon>Bacillati</taxon>
        <taxon>Bacillota</taxon>
        <taxon>Negativicutes</taxon>
        <taxon>Veillonellales</taxon>
        <taxon>Veillonellaceae</taxon>
        <taxon>Veillonella</taxon>
    </lineage>
</organism>
<name>A0A133S4F1_9FIRM</name>
<dbReference type="InterPro" id="IPR035944">
    <property type="entry name" value="YfbM-like_sf"/>
</dbReference>
<comment type="caution">
    <text evidence="1">The sequence shown here is derived from an EMBL/GenBank/DDBJ whole genome shotgun (WGS) entry which is preliminary data.</text>
</comment>
<dbReference type="Pfam" id="PF08974">
    <property type="entry name" value="DUF1877"/>
    <property type="match status" value="1"/>
</dbReference>
<evidence type="ECO:0008006" key="3">
    <source>
        <dbReference type="Google" id="ProtNLM"/>
    </source>
</evidence>
<dbReference type="EMBL" id="LRQT01000046">
    <property type="protein sequence ID" value="KXA63935.1"/>
    <property type="molecule type" value="Genomic_DNA"/>
</dbReference>
<dbReference type="Gene3D" id="3.40.1760.10">
    <property type="entry name" value="YfbM-like super family"/>
    <property type="match status" value="1"/>
</dbReference>
<gene>
    <name evidence="1" type="ORF">HMPREF3233_01188</name>
</gene>
<dbReference type="AlphaFoldDB" id="A0A133S4F1"/>
<protein>
    <recommendedName>
        <fullName evidence="3">DUF1877 family protein</fullName>
    </recommendedName>
</protein>
<accession>A0A133S4F1</accession>
<dbReference type="InterPro" id="IPR015068">
    <property type="entry name" value="DUF1877"/>
</dbReference>
<reference evidence="1 2" key="1">
    <citation type="submission" date="2016-01" db="EMBL/GenBank/DDBJ databases">
        <authorList>
            <person name="Oliw E.H."/>
        </authorList>
    </citation>
    <scope>NUCLEOTIDE SEQUENCE [LARGE SCALE GENOMIC DNA]</scope>
    <source>
        <strain evidence="1 2">CMW7756B</strain>
    </source>
</reference>
<dbReference type="PATRIC" id="fig|39777.7.peg.1155"/>
<evidence type="ECO:0000313" key="2">
    <source>
        <dbReference type="Proteomes" id="UP000070226"/>
    </source>
</evidence>
<dbReference type="RefSeq" id="WP_060807628.1">
    <property type="nucleotide sequence ID" value="NZ_JAWQCS010000002.1"/>
</dbReference>
<dbReference type="STRING" id="39777.B7L28_08915"/>
<proteinExistence type="predicted"/>
<evidence type="ECO:0000313" key="1">
    <source>
        <dbReference type="EMBL" id="KXA63935.1"/>
    </source>
</evidence>
<dbReference type="SUPFAM" id="SSF111069">
    <property type="entry name" value="Hypothetical protein yfbM"/>
    <property type="match status" value="1"/>
</dbReference>
<sequence length="168" mass="19326">MGLIANYSCLSDVNLKELKAMGSEEEEILESVEEWNDDDELLLDIDKMWDVLHFVLTGVGTDHKDDKNPLSQAVLGVMAVEDISDYVAYTEHNHLANIVAALDQFDIESALESFDMKACKEAELYPNIWDYEEEEEEIKDEIFHDFEQMKRFYKQVLEANGHVLVSIC</sequence>
<dbReference type="Proteomes" id="UP000070226">
    <property type="component" value="Unassembled WGS sequence"/>
</dbReference>